<evidence type="ECO:0000313" key="1">
    <source>
        <dbReference type="EMBL" id="GMH25120.1"/>
    </source>
</evidence>
<comment type="caution">
    <text evidence="1">The sequence shown here is derived from an EMBL/GenBank/DDBJ whole genome shotgun (WGS) entry which is preliminary data.</text>
</comment>
<accession>A0AAD3T919</accession>
<proteinExistence type="predicted"/>
<protein>
    <submittedName>
        <fullName evidence="1">Uncharacterized protein</fullName>
    </submittedName>
</protein>
<reference evidence="1" key="1">
    <citation type="submission" date="2023-05" db="EMBL/GenBank/DDBJ databases">
        <title>Nepenthes gracilis genome sequencing.</title>
        <authorList>
            <person name="Fukushima K."/>
        </authorList>
    </citation>
    <scope>NUCLEOTIDE SEQUENCE</scope>
    <source>
        <strain evidence="1">SING2019-196</strain>
    </source>
</reference>
<organism evidence="1 2">
    <name type="scientific">Nepenthes gracilis</name>
    <name type="common">Slender pitcher plant</name>
    <dbReference type="NCBI Taxonomy" id="150966"/>
    <lineage>
        <taxon>Eukaryota</taxon>
        <taxon>Viridiplantae</taxon>
        <taxon>Streptophyta</taxon>
        <taxon>Embryophyta</taxon>
        <taxon>Tracheophyta</taxon>
        <taxon>Spermatophyta</taxon>
        <taxon>Magnoliopsida</taxon>
        <taxon>eudicotyledons</taxon>
        <taxon>Gunneridae</taxon>
        <taxon>Pentapetalae</taxon>
        <taxon>Caryophyllales</taxon>
        <taxon>Nepenthaceae</taxon>
        <taxon>Nepenthes</taxon>
    </lineage>
</organism>
<keyword evidence="2" id="KW-1185">Reference proteome</keyword>
<gene>
    <name evidence="1" type="ORF">Nepgr_026963</name>
</gene>
<evidence type="ECO:0000313" key="2">
    <source>
        <dbReference type="Proteomes" id="UP001279734"/>
    </source>
</evidence>
<dbReference type="EMBL" id="BSYO01000029">
    <property type="protein sequence ID" value="GMH25120.1"/>
    <property type="molecule type" value="Genomic_DNA"/>
</dbReference>
<name>A0AAD3T919_NEPGR</name>
<sequence length="129" mass="14871">MSLRPFLDFIRVCIFSSGEDIIIWAGKSSGNLSVKSFFLALEVDWKFLFLNRDQCPKTATKALFRFAEEKDLGSSSYFGFRSVSPLVSTFFLYFLTPQKKFVFFRRSVLVCQTVAAYETKSQYLLGCYN</sequence>
<dbReference type="Proteomes" id="UP001279734">
    <property type="component" value="Unassembled WGS sequence"/>
</dbReference>
<dbReference type="AlphaFoldDB" id="A0AAD3T919"/>